<dbReference type="Gene3D" id="3.10.10.10">
    <property type="entry name" value="HIV Type 1 Reverse Transcriptase, subunit A, domain 1"/>
    <property type="match status" value="1"/>
</dbReference>
<dbReference type="GO" id="GO:0003676">
    <property type="term" value="F:nucleic acid binding"/>
    <property type="evidence" value="ECO:0007669"/>
    <property type="project" value="InterPro"/>
</dbReference>
<dbReference type="FunFam" id="1.10.340.70:FF:000001">
    <property type="entry name" value="Retrovirus-related Pol polyprotein from transposon gypsy-like Protein"/>
    <property type="match status" value="1"/>
</dbReference>
<dbReference type="Pfam" id="PF00665">
    <property type="entry name" value="rve"/>
    <property type="match status" value="1"/>
</dbReference>
<evidence type="ECO:0000259" key="8">
    <source>
        <dbReference type="PROSITE" id="PS50878"/>
    </source>
</evidence>
<reference evidence="10" key="1">
    <citation type="journal article" date="2023" name="G3 (Bethesda)">
        <title>Whole genome assemblies of Zophobas morio and Tenebrio molitor.</title>
        <authorList>
            <person name="Kaur S."/>
            <person name="Stinson S.A."/>
            <person name="diCenzo G.C."/>
        </authorList>
    </citation>
    <scope>NUCLEOTIDE SEQUENCE</scope>
    <source>
        <strain evidence="10">QUZm001</strain>
    </source>
</reference>
<dbReference type="GO" id="GO:0004190">
    <property type="term" value="F:aspartic-type endopeptidase activity"/>
    <property type="evidence" value="ECO:0007669"/>
    <property type="project" value="InterPro"/>
</dbReference>
<dbReference type="Gene3D" id="3.10.20.370">
    <property type="match status" value="1"/>
</dbReference>
<dbReference type="PANTHER" id="PTHR37984:SF5">
    <property type="entry name" value="PROTEIN NYNRIN-LIKE"/>
    <property type="match status" value="1"/>
</dbReference>
<dbReference type="EC" id="2.7.7.49" evidence="1"/>
<dbReference type="GO" id="GO:0042575">
    <property type="term" value="C:DNA polymerase complex"/>
    <property type="evidence" value="ECO:0007669"/>
    <property type="project" value="UniProtKB-ARBA"/>
</dbReference>
<evidence type="ECO:0000259" key="9">
    <source>
        <dbReference type="PROSITE" id="PS50994"/>
    </source>
</evidence>
<dbReference type="InterPro" id="IPR043128">
    <property type="entry name" value="Rev_trsase/Diguanyl_cyclase"/>
</dbReference>
<protein>
    <recommendedName>
        <fullName evidence="1">RNA-directed DNA polymerase</fullName>
        <ecNumber evidence="1">2.7.7.49</ecNumber>
    </recommendedName>
</protein>
<dbReference type="InterPro" id="IPR001584">
    <property type="entry name" value="Integrase_cat-core"/>
</dbReference>
<gene>
    <name evidence="10" type="ORF">Zmor_005734</name>
</gene>
<dbReference type="PANTHER" id="PTHR37984">
    <property type="entry name" value="PROTEIN CBG26694"/>
    <property type="match status" value="1"/>
</dbReference>
<comment type="caution">
    <text evidence="10">The sequence shown here is derived from an EMBL/GenBank/DDBJ whole genome shotgun (WGS) entry which is preliminary data.</text>
</comment>
<feature type="domain" description="Reverse transcriptase" evidence="8">
    <location>
        <begin position="180"/>
        <end position="360"/>
    </location>
</feature>
<dbReference type="Pfam" id="PF17921">
    <property type="entry name" value="Integrase_H2C2"/>
    <property type="match status" value="1"/>
</dbReference>
<dbReference type="FunFam" id="3.30.70.270:FF:000020">
    <property type="entry name" value="Transposon Tf2-6 polyprotein-like Protein"/>
    <property type="match status" value="1"/>
</dbReference>
<keyword evidence="5" id="KW-0255">Endonuclease</keyword>
<dbReference type="Pfam" id="PF00078">
    <property type="entry name" value="RVT_1"/>
    <property type="match status" value="1"/>
</dbReference>
<dbReference type="InterPro" id="IPR012337">
    <property type="entry name" value="RNaseH-like_sf"/>
</dbReference>
<dbReference type="CDD" id="cd01647">
    <property type="entry name" value="RT_LTR"/>
    <property type="match status" value="1"/>
</dbReference>
<evidence type="ECO:0000256" key="6">
    <source>
        <dbReference type="ARBA" id="ARBA00022801"/>
    </source>
</evidence>
<dbReference type="GO" id="GO:0003964">
    <property type="term" value="F:RNA-directed DNA polymerase activity"/>
    <property type="evidence" value="ECO:0007669"/>
    <property type="project" value="UniProtKB-KW"/>
</dbReference>
<proteinExistence type="predicted"/>
<evidence type="ECO:0000313" key="10">
    <source>
        <dbReference type="EMBL" id="KAJ3661335.1"/>
    </source>
</evidence>
<evidence type="ECO:0000256" key="1">
    <source>
        <dbReference type="ARBA" id="ARBA00012493"/>
    </source>
</evidence>
<evidence type="ECO:0000313" key="11">
    <source>
        <dbReference type="Proteomes" id="UP001168821"/>
    </source>
</evidence>
<keyword evidence="11" id="KW-1185">Reference proteome</keyword>
<dbReference type="Gene3D" id="1.10.340.70">
    <property type="match status" value="1"/>
</dbReference>
<dbReference type="CDD" id="cd09274">
    <property type="entry name" value="RNase_HI_RT_Ty3"/>
    <property type="match status" value="1"/>
</dbReference>
<keyword evidence="2" id="KW-0808">Transferase</keyword>
<sequence>MLGLLDSGASRTILGRAGMSLLKSLNLRIDRDPNLRCIVADGSNCEVVGKIQAPFQLENRVIVLDVLLVPALPHTLVLGVDFWTRMGVVPDLRSGSWHFSPICVDSVETSREFTVSSEQRAEIDDLVQTYFSSSGSGLGCVKGVEHRIEIESEALPIKLRNFPVSPKLQEIIDRELDSMLRAGIVEPSSSAWSSPILLIPKKDGAYRFCVDYRRLNRVTKKDAYPLPLISGILDKLRDARYLSSLDIKSAYWQVPVAVESREFTAFSVTGRGLFQFRRMPFGLSNAPATFQRLIDTILGHDLEPYVFQYLDDIVIVTPTFKKHVEVLKLVLERLLAAGLTVGRDKCQFCLPSLKYLGYVVDRDGLHVDPEKVSAIIDIPSPSTVKQVRQFLGIASWFRRFIPNFSTIAAPLTTLLRKKHTFVWSLDQEGAFRTIKEKLVSAPVLCCPDFSRPFVIQTDASDYGIGAVLTQEYPDGEHVISYISRSLNRAERNYSTTQKECLAVIWAVEKFRGYVEGYRFTVITDHHSLVWLQNLQNPTGKLCRWALRLQAFDFEIVHRKGSSHVVPDALSRAVTKLDTLSEVVKPSDEGVVSVSAAVTDRWYNHMLAEVERNPVRYSQWRVDGHQLYKLTHQRDNTCNDPLFAWKRVIPKEYRVEVLERNHDTPLGGHLGVFKTYKRISQVYYWPHLRSDVARYVRGCRTCQMTKPEQLAPKGLLAKNPIADRPWKIISTDLVGPLPRSTQGYTSILVVSDCFSKFCRFFPLRKATAKNIVRLLEEEIILLFGAPQLMLMDNGVQFAGRELQQLASRYGFVRRFTPVYHPQANPTERVNKTLKAMLISFAKNDQRSWDRHLRKWACAARTSVHQVTGFTPFRLTFGREFVSSGKLFGTIENPDGLDFLKRKPPDEEELRSLYKLVEQRLIKAQENSSRAYNLRRRHFEFSPGDLVWRKNYSLSDASKHYSSSLAPRYLGPFRVSRKIGYGTYILEGDDNKGRRQWHVKDLKPFVDQDPPPQSPE</sequence>
<dbReference type="InterPro" id="IPR043502">
    <property type="entry name" value="DNA/RNA_pol_sf"/>
</dbReference>
<keyword evidence="3" id="KW-0548">Nucleotidyltransferase</keyword>
<dbReference type="InterPro" id="IPR041588">
    <property type="entry name" value="Integrase_H2C2"/>
</dbReference>
<dbReference type="Gene3D" id="3.30.420.10">
    <property type="entry name" value="Ribonuclease H-like superfamily/Ribonuclease H"/>
    <property type="match status" value="1"/>
</dbReference>
<dbReference type="GO" id="GO:0015074">
    <property type="term" value="P:DNA integration"/>
    <property type="evidence" value="ECO:0007669"/>
    <property type="project" value="InterPro"/>
</dbReference>
<feature type="domain" description="Integrase catalytic" evidence="9">
    <location>
        <begin position="720"/>
        <end position="878"/>
    </location>
</feature>
<dbReference type="CDD" id="cd00303">
    <property type="entry name" value="retropepsin_like"/>
    <property type="match status" value="1"/>
</dbReference>
<dbReference type="PROSITE" id="PS50878">
    <property type="entry name" value="RT_POL"/>
    <property type="match status" value="1"/>
</dbReference>
<dbReference type="InterPro" id="IPR036397">
    <property type="entry name" value="RNaseH_sf"/>
</dbReference>
<keyword evidence="6" id="KW-0378">Hydrolase</keyword>
<keyword evidence="4" id="KW-0540">Nuclease</keyword>
<organism evidence="10 11">
    <name type="scientific">Zophobas morio</name>
    <dbReference type="NCBI Taxonomy" id="2755281"/>
    <lineage>
        <taxon>Eukaryota</taxon>
        <taxon>Metazoa</taxon>
        <taxon>Ecdysozoa</taxon>
        <taxon>Arthropoda</taxon>
        <taxon>Hexapoda</taxon>
        <taxon>Insecta</taxon>
        <taxon>Pterygota</taxon>
        <taxon>Neoptera</taxon>
        <taxon>Endopterygota</taxon>
        <taxon>Coleoptera</taxon>
        <taxon>Polyphaga</taxon>
        <taxon>Cucujiformia</taxon>
        <taxon>Tenebrionidae</taxon>
        <taxon>Zophobas</taxon>
    </lineage>
</organism>
<dbReference type="FunFam" id="3.10.20.370:FF:000001">
    <property type="entry name" value="Retrovirus-related Pol polyprotein from transposon 17.6-like protein"/>
    <property type="match status" value="1"/>
</dbReference>
<dbReference type="AlphaFoldDB" id="A0AA38IQJ4"/>
<dbReference type="PROSITE" id="PS00141">
    <property type="entry name" value="ASP_PROTEASE"/>
    <property type="match status" value="1"/>
</dbReference>
<dbReference type="Gene3D" id="3.30.70.270">
    <property type="match status" value="2"/>
</dbReference>
<dbReference type="GO" id="GO:0006508">
    <property type="term" value="P:proteolysis"/>
    <property type="evidence" value="ECO:0007669"/>
    <property type="project" value="InterPro"/>
</dbReference>
<dbReference type="InterPro" id="IPR001969">
    <property type="entry name" value="Aspartic_peptidase_AS"/>
</dbReference>
<evidence type="ECO:0000256" key="4">
    <source>
        <dbReference type="ARBA" id="ARBA00022722"/>
    </source>
</evidence>
<dbReference type="InterPro" id="IPR050951">
    <property type="entry name" value="Retrovirus_Pol_polyprotein"/>
</dbReference>
<evidence type="ECO:0000256" key="2">
    <source>
        <dbReference type="ARBA" id="ARBA00022679"/>
    </source>
</evidence>
<dbReference type="InterPro" id="IPR041373">
    <property type="entry name" value="RT_RNaseH"/>
</dbReference>
<dbReference type="SUPFAM" id="SSF53098">
    <property type="entry name" value="Ribonuclease H-like"/>
    <property type="match status" value="1"/>
</dbReference>
<dbReference type="SUPFAM" id="SSF50630">
    <property type="entry name" value="Acid proteases"/>
    <property type="match status" value="1"/>
</dbReference>
<dbReference type="InterPro" id="IPR021109">
    <property type="entry name" value="Peptidase_aspartic_dom_sf"/>
</dbReference>
<dbReference type="Proteomes" id="UP001168821">
    <property type="component" value="Unassembled WGS sequence"/>
</dbReference>
<evidence type="ECO:0000256" key="3">
    <source>
        <dbReference type="ARBA" id="ARBA00022695"/>
    </source>
</evidence>
<dbReference type="EMBL" id="JALNTZ010000002">
    <property type="protein sequence ID" value="KAJ3661335.1"/>
    <property type="molecule type" value="Genomic_DNA"/>
</dbReference>
<dbReference type="SUPFAM" id="SSF56672">
    <property type="entry name" value="DNA/RNA polymerases"/>
    <property type="match status" value="1"/>
</dbReference>
<evidence type="ECO:0000256" key="7">
    <source>
        <dbReference type="ARBA" id="ARBA00022918"/>
    </source>
</evidence>
<evidence type="ECO:0000256" key="5">
    <source>
        <dbReference type="ARBA" id="ARBA00022759"/>
    </source>
</evidence>
<name>A0AA38IQJ4_9CUCU</name>
<dbReference type="Gene3D" id="2.40.70.10">
    <property type="entry name" value="Acid Proteases"/>
    <property type="match status" value="1"/>
</dbReference>
<dbReference type="InterPro" id="IPR000477">
    <property type="entry name" value="RT_dom"/>
</dbReference>
<accession>A0AA38IQJ4</accession>
<dbReference type="Pfam" id="PF17917">
    <property type="entry name" value="RT_RNaseH"/>
    <property type="match status" value="1"/>
</dbReference>
<keyword evidence="7" id="KW-0695">RNA-directed DNA polymerase</keyword>
<dbReference type="PROSITE" id="PS50994">
    <property type="entry name" value="INTEGRASE"/>
    <property type="match status" value="1"/>
</dbReference>
<dbReference type="GO" id="GO:0004519">
    <property type="term" value="F:endonuclease activity"/>
    <property type="evidence" value="ECO:0007669"/>
    <property type="project" value="UniProtKB-KW"/>
</dbReference>